<dbReference type="InterPro" id="IPR023408">
    <property type="entry name" value="MscS_beta-dom_sf"/>
</dbReference>
<organism evidence="8 9">
    <name type="scientific">Prototheca wickerhamii</name>
    <dbReference type="NCBI Taxonomy" id="3111"/>
    <lineage>
        <taxon>Eukaryota</taxon>
        <taxon>Viridiplantae</taxon>
        <taxon>Chlorophyta</taxon>
        <taxon>core chlorophytes</taxon>
        <taxon>Trebouxiophyceae</taxon>
        <taxon>Chlorellales</taxon>
        <taxon>Chlorellaceae</taxon>
        <taxon>Prototheca</taxon>
    </lineage>
</organism>
<evidence type="ECO:0000259" key="7">
    <source>
        <dbReference type="Pfam" id="PF00924"/>
    </source>
</evidence>
<dbReference type="GO" id="GO:0016020">
    <property type="term" value="C:membrane"/>
    <property type="evidence" value="ECO:0007669"/>
    <property type="project" value="UniProtKB-SubCell"/>
</dbReference>
<evidence type="ECO:0000256" key="4">
    <source>
        <dbReference type="ARBA" id="ARBA00022989"/>
    </source>
</evidence>
<feature type="transmembrane region" description="Helical" evidence="6">
    <location>
        <begin position="240"/>
        <end position="262"/>
    </location>
</feature>
<proteinExistence type="inferred from homology"/>
<protein>
    <recommendedName>
        <fullName evidence="7">Mechanosensitive ion channel MscS domain-containing protein</fullName>
    </recommendedName>
</protein>
<keyword evidence="3 6" id="KW-0812">Transmembrane</keyword>
<dbReference type="InterPro" id="IPR011014">
    <property type="entry name" value="MscS_channel_TM-2"/>
</dbReference>
<feature type="domain" description="Mechanosensitive ion channel MscS" evidence="7">
    <location>
        <begin position="292"/>
        <end position="356"/>
    </location>
</feature>
<comment type="similarity">
    <text evidence="2">Belongs to the MscS (TC 1.A.23) family.</text>
</comment>
<dbReference type="InterPro" id="IPR006685">
    <property type="entry name" value="MscS_channel_2nd"/>
</dbReference>
<evidence type="ECO:0000256" key="1">
    <source>
        <dbReference type="ARBA" id="ARBA00004141"/>
    </source>
</evidence>
<evidence type="ECO:0000256" key="2">
    <source>
        <dbReference type="ARBA" id="ARBA00008017"/>
    </source>
</evidence>
<dbReference type="AlphaFoldDB" id="A0AAD9MII2"/>
<reference evidence="8" key="1">
    <citation type="submission" date="2021-01" db="EMBL/GenBank/DDBJ databases">
        <authorList>
            <person name="Eckstrom K.M.E."/>
        </authorList>
    </citation>
    <scope>NUCLEOTIDE SEQUENCE</scope>
    <source>
        <strain evidence="8">UVCC 0001</strain>
    </source>
</reference>
<name>A0AAD9MII2_PROWI</name>
<evidence type="ECO:0000256" key="5">
    <source>
        <dbReference type="ARBA" id="ARBA00023136"/>
    </source>
</evidence>
<dbReference type="SUPFAM" id="SSF50182">
    <property type="entry name" value="Sm-like ribonucleoproteins"/>
    <property type="match status" value="1"/>
</dbReference>
<keyword evidence="9" id="KW-1185">Reference proteome</keyword>
<sequence length="397" mass="43539">MAIRAIRLPKWVSAIRVIGRVATRIYATVHLDAVLAALVNSYCRPGWTVLVAQQLLRVVVADRIALAWRKRVAELAEATGVPMVAEFCNAPTVPEMAIQFGTVVATTAAASVALMLVAWVAERVASRHSRRRLPFFPTLCECTGPPLRRLLPLWWALNSLMTLSAFGQVAATRLWPEFDRLMWGHGPVVLRLLRFTSQLFQDLGQNVVIVGAAWVALNYKDRVVAWLQGAIEERYPSPSLLRLLGPAATLTGWAIVAAAIFASLQNFGVNVKPFLTSVGASSVILGLAAQSTLRNLTGAIMLYTAQPFSPGDRVQFLTTGGGKVIEGVVQSIDPSRTVIRAEDGSPVYISNSDVLNYLVNGYYIFEEPLRKDYLRREAEARAQSLAKQQQSEERVAS</sequence>
<dbReference type="PANTHER" id="PTHR30566:SF5">
    <property type="entry name" value="MECHANOSENSITIVE ION CHANNEL PROTEIN 1, MITOCHONDRIAL-RELATED"/>
    <property type="match status" value="1"/>
</dbReference>
<dbReference type="SUPFAM" id="SSF82861">
    <property type="entry name" value="Mechanosensitive channel protein MscS (YggB), transmembrane region"/>
    <property type="match status" value="1"/>
</dbReference>
<accession>A0AAD9MII2</accession>
<evidence type="ECO:0000313" key="8">
    <source>
        <dbReference type="EMBL" id="KAK2080219.1"/>
    </source>
</evidence>
<evidence type="ECO:0000256" key="3">
    <source>
        <dbReference type="ARBA" id="ARBA00022692"/>
    </source>
</evidence>
<feature type="transmembrane region" description="Helical" evidence="6">
    <location>
        <begin position="97"/>
        <end position="121"/>
    </location>
</feature>
<dbReference type="GO" id="GO:0055085">
    <property type="term" value="P:transmembrane transport"/>
    <property type="evidence" value="ECO:0007669"/>
    <property type="project" value="InterPro"/>
</dbReference>
<dbReference type="PANTHER" id="PTHR30566">
    <property type="entry name" value="YNAI-RELATED MECHANOSENSITIVE ION CHANNEL"/>
    <property type="match status" value="1"/>
</dbReference>
<dbReference type="Pfam" id="PF00924">
    <property type="entry name" value="MS_channel_2nd"/>
    <property type="match status" value="1"/>
</dbReference>
<comment type="caution">
    <text evidence="8">The sequence shown here is derived from an EMBL/GenBank/DDBJ whole genome shotgun (WGS) entry which is preliminary data.</text>
</comment>
<dbReference type="Gene3D" id="2.30.30.60">
    <property type="match status" value="1"/>
</dbReference>
<dbReference type="Proteomes" id="UP001255856">
    <property type="component" value="Unassembled WGS sequence"/>
</dbReference>
<comment type="subcellular location">
    <subcellularLocation>
        <location evidence="1">Membrane</location>
        <topology evidence="1">Multi-pass membrane protein</topology>
    </subcellularLocation>
</comment>
<dbReference type="InterPro" id="IPR010920">
    <property type="entry name" value="LSM_dom_sf"/>
</dbReference>
<keyword evidence="4 6" id="KW-1133">Transmembrane helix</keyword>
<gene>
    <name evidence="8" type="ORF">QBZ16_000072</name>
</gene>
<evidence type="ECO:0000256" key="6">
    <source>
        <dbReference type="SAM" id="Phobius"/>
    </source>
</evidence>
<dbReference type="Gene3D" id="1.10.287.1260">
    <property type="match status" value="1"/>
</dbReference>
<evidence type="ECO:0000313" key="9">
    <source>
        <dbReference type="Proteomes" id="UP001255856"/>
    </source>
</evidence>
<dbReference type="EMBL" id="JASFZW010000001">
    <property type="protein sequence ID" value="KAK2080219.1"/>
    <property type="molecule type" value="Genomic_DNA"/>
</dbReference>
<keyword evidence="5 6" id="KW-0472">Membrane</keyword>